<dbReference type="EMBL" id="CAMXCT020003469">
    <property type="protein sequence ID" value="CAL1158034.1"/>
    <property type="molecule type" value="Genomic_DNA"/>
</dbReference>
<sequence>MPNAFQSLGDDAYGPQFAHNVLVIAPSPALAKAAAAAVERRKKDRSLGLVAGVAPKSVFSRSLSRDDSDEISVVDLEDLDPEDFDILVLLDADDLSDEFLEDWLRDKFIVLHWQAVKSPEEMDKQVEELIERLDEAEVKAACGAGTSC</sequence>
<keyword evidence="3" id="KW-1185">Reference proteome</keyword>
<evidence type="ECO:0000313" key="2">
    <source>
        <dbReference type="EMBL" id="CAL4791971.1"/>
    </source>
</evidence>
<gene>
    <name evidence="1" type="ORF">C1SCF055_LOCUS30433</name>
</gene>
<dbReference type="OrthoDB" id="407394at2759"/>
<proteinExistence type="predicted"/>
<organism evidence="1">
    <name type="scientific">Cladocopium goreaui</name>
    <dbReference type="NCBI Taxonomy" id="2562237"/>
    <lineage>
        <taxon>Eukaryota</taxon>
        <taxon>Sar</taxon>
        <taxon>Alveolata</taxon>
        <taxon>Dinophyceae</taxon>
        <taxon>Suessiales</taxon>
        <taxon>Symbiodiniaceae</taxon>
        <taxon>Cladocopium</taxon>
    </lineage>
</organism>
<dbReference type="Proteomes" id="UP001152797">
    <property type="component" value="Unassembled WGS sequence"/>
</dbReference>
<reference evidence="2 3" key="2">
    <citation type="submission" date="2024-05" db="EMBL/GenBank/DDBJ databases">
        <authorList>
            <person name="Chen Y."/>
            <person name="Shah S."/>
            <person name="Dougan E. K."/>
            <person name="Thang M."/>
            <person name="Chan C."/>
        </authorList>
    </citation>
    <scope>NUCLEOTIDE SEQUENCE [LARGE SCALE GENOMIC DNA]</scope>
</reference>
<name>A0A9P1G8B2_9DINO</name>
<dbReference type="EMBL" id="CAMXCT010003469">
    <property type="protein sequence ID" value="CAI4004659.1"/>
    <property type="molecule type" value="Genomic_DNA"/>
</dbReference>
<protein>
    <submittedName>
        <fullName evidence="1">Uncharacterized protein</fullName>
    </submittedName>
</protein>
<evidence type="ECO:0000313" key="1">
    <source>
        <dbReference type="EMBL" id="CAI4004659.1"/>
    </source>
</evidence>
<dbReference type="AlphaFoldDB" id="A0A9P1G8B2"/>
<reference evidence="1" key="1">
    <citation type="submission" date="2022-10" db="EMBL/GenBank/DDBJ databases">
        <authorList>
            <person name="Chen Y."/>
            <person name="Dougan E. K."/>
            <person name="Chan C."/>
            <person name="Rhodes N."/>
            <person name="Thang M."/>
        </authorList>
    </citation>
    <scope>NUCLEOTIDE SEQUENCE</scope>
</reference>
<dbReference type="EMBL" id="CAMXCT030003469">
    <property type="protein sequence ID" value="CAL4791971.1"/>
    <property type="molecule type" value="Genomic_DNA"/>
</dbReference>
<accession>A0A9P1G8B2</accession>
<evidence type="ECO:0000313" key="3">
    <source>
        <dbReference type="Proteomes" id="UP001152797"/>
    </source>
</evidence>
<comment type="caution">
    <text evidence="1">The sequence shown here is derived from an EMBL/GenBank/DDBJ whole genome shotgun (WGS) entry which is preliminary data.</text>
</comment>